<accession>A8BCL6</accession>
<comment type="caution">
    <text evidence="2">The sequence shown here is derived from an EMBL/GenBank/DDBJ whole genome shotgun (WGS) entry which is preliminary data.</text>
</comment>
<feature type="region of interest" description="Disordered" evidence="1">
    <location>
        <begin position="570"/>
        <end position="604"/>
    </location>
</feature>
<feature type="region of interest" description="Disordered" evidence="1">
    <location>
        <begin position="716"/>
        <end position="790"/>
    </location>
</feature>
<dbReference type="OMA" id="MRETLAC"/>
<dbReference type="EMBL" id="AACB03000005">
    <property type="protein sequence ID" value="KAE8301347.1"/>
    <property type="molecule type" value="Genomic_DNA"/>
</dbReference>
<dbReference type="GeneID" id="5700843"/>
<dbReference type="KEGG" id="gla:GL50803_00111869"/>
<sequence length="1459" mass="161216">MGLEVFLSRRRLNLTRLCEALTPTVPLKQGVSGIYTLYFMDVCAMISSPTPHRVPVELPNGTVEYIFLQPYLSALYIHFKREVKHEPIWFCEGLPFHERPFFATKIRELCDLYPILLGTTSAELDTQASFISVQWLVVRSSINTHMLDFILTSQGSCMCDCGVDNVSHPAPTVRPSVCKDAEVITYTRQALSTEPSASIEAGFTVDPGTSITAHASQLTTYQNSLVELHESAASDCNYSTLQQNKNYHDPIDILDEAITQGREIRCCLHCGFPILPGFLSSRRGMTSFLTSFNFRYAPPGASLSSAGTIDGFLLSRPIDSPTASARSPPRGLTSSVLKMDDFDSIFAGSVFINSLQAMLPPPLTLLLDTKAELAEFDASAVALENSTVITINKLQQKSFLSRRSRNLVNHRKSNSGISVSHHIRKASTMVSLSNNVSLCAYQGVESFTNASMEEDPIQSPCNLSCSDTSPMRTTLADSKADHARELNADLHGGQNHARNVLKQGPIGRQTLDITITDKKPDSCSKSAKVVGVNPFTQQWLESDRISPVGKSQQRKTSLKMHSYNNQTVTISSSDIANKPLSMPSGPLTSSKKNVPRSTSVESKGSLLSGVSSGIRIATKLSTDSKLSQKKIVNLVIKDVTNNSSLMQDSQADSIIHNEQNDSFLTFTNDRAQNASTSASSSIKKASGARKKVDINGYVPITTKGKVETVTINLHRMDTSPIRPRSPVHSSFNEEPSQDSIIHGAHSLEPIGGDSCSMSGLEDSDEAVSPSNLNSTNSKQPKSQTNGRDYREFTKTPSINTIVPLGTAAGTSAEPRSVATASLSILTALRAYHIVTTRKRMIKSKLRNIGPSILEPALASQLYRSSHYTHLVFRWCLINEDFAHYVGSIRRQRRVTTLNPMCENYKWIKDSLGFHNITMYLTSMLIRDILDCIPLPDKSNKGKLVLHRSKGGAIKDVEVDQEASTEDLVAPDGPSLLNSTDISLTAFVITGFKKLLTSIAKLSDIFKYRSPDDNMNEPLDTETALGTVDKHVTLSLTRKQSQKCKKKSSIQVSPKPVASPSYYNLYNLRRIVSQMYRYLYRYADADGSDPYTILNKLDPLVFKSLSTRQQSYLSHNLQRSSAVSLQHTHISVFTDSELDAQQDIDACIDNWLSPGQSQTPESPNFEPLVCDNNYDINTNIPALAVYHSFNSVFWSSTIRSEHLKDYLLPHDQLFQTIVTKDILHNHFEPIRTNSLGTATASSTQDLEGVNDSSAMGSHSFNVPLDIWKDSQISDKAFHDLSDGHLTNIIPGRSAVYRSQALKVTDDGNLAIRQQSHHELGDLLAKMSVHMDQGTLVVGSTDSGAYTTGSPVSKPLFLSSPSLIDLPLYKFLVPDEAAGLDLSYKTFGAGLSNERLILNTYFYTNRFFIPQPNRLAMFNILAISGGLFMSRDERLSMETIMRETLACLHLTYYDLDYYYYT</sequence>
<dbReference type="Proteomes" id="UP000001548">
    <property type="component" value="Unassembled WGS sequence"/>
</dbReference>
<feature type="compositionally biased region" description="Polar residues" evidence="1">
    <location>
        <begin position="768"/>
        <end position="786"/>
    </location>
</feature>
<keyword evidence="3" id="KW-1185">Reference proteome</keyword>
<reference evidence="2 3" key="1">
    <citation type="journal article" date="2007" name="Science">
        <title>Genomic minimalism in the early diverging intestinal parasite Giardia lamblia.</title>
        <authorList>
            <person name="Morrison H.G."/>
            <person name="McArthur A.G."/>
            <person name="Gillin F.D."/>
            <person name="Aley S.B."/>
            <person name="Adam R.D."/>
            <person name="Olsen G.J."/>
            <person name="Best A.A."/>
            <person name="Cande W.Z."/>
            <person name="Chen F."/>
            <person name="Cipriano M.J."/>
            <person name="Davids B.J."/>
            <person name="Dawson S.C."/>
            <person name="Elmendorf H.G."/>
            <person name="Hehl A.B."/>
            <person name="Holder M.E."/>
            <person name="Huse S.M."/>
            <person name="Kim U.U."/>
            <person name="Lasek-Nesselquist E."/>
            <person name="Manning G."/>
            <person name="Nigam A."/>
            <person name="Nixon J.E."/>
            <person name="Palm D."/>
            <person name="Passamaneck N.E."/>
            <person name="Prabhu A."/>
            <person name="Reich C.I."/>
            <person name="Reiner D.S."/>
            <person name="Samuelson J."/>
            <person name="Svard S.G."/>
            <person name="Sogin M.L."/>
        </authorList>
    </citation>
    <scope>NUCLEOTIDE SEQUENCE [LARGE SCALE GENOMIC DNA]</scope>
    <source>
        <strain evidence="2 3">WB C6</strain>
    </source>
</reference>
<evidence type="ECO:0000313" key="2">
    <source>
        <dbReference type="EMBL" id="KAE8301347.1"/>
    </source>
</evidence>
<protein>
    <submittedName>
        <fullName evidence="2">Uncharacterized protein</fullName>
    </submittedName>
</protein>
<evidence type="ECO:0000256" key="1">
    <source>
        <dbReference type="SAM" id="MobiDB-lite"/>
    </source>
</evidence>
<organism evidence="2 3">
    <name type="scientific">Giardia intestinalis (strain ATCC 50803 / WB clone C6)</name>
    <name type="common">Giardia lamblia</name>
    <dbReference type="NCBI Taxonomy" id="184922"/>
    <lineage>
        <taxon>Eukaryota</taxon>
        <taxon>Metamonada</taxon>
        <taxon>Diplomonadida</taxon>
        <taxon>Hexamitidae</taxon>
        <taxon>Giardiinae</taxon>
        <taxon>Giardia</taxon>
    </lineage>
</organism>
<name>A8BCL6_GIAIC</name>
<proteinExistence type="predicted"/>
<gene>
    <name evidence="2" type="ORF">GL50803_00111869</name>
</gene>
<evidence type="ECO:0000313" key="3">
    <source>
        <dbReference type="Proteomes" id="UP000001548"/>
    </source>
</evidence>
<dbReference type="HOGENOM" id="CLU_250875_0_0_1"/>
<feature type="compositionally biased region" description="Polar residues" evidence="1">
    <location>
        <begin position="727"/>
        <end position="739"/>
    </location>
</feature>
<dbReference type="RefSeq" id="XP_001707934.1">
    <property type="nucleotide sequence ID" value="XM_001707882.1"/>
</dbReference>
<dbReference type="VEuPathDB" id="GiardiaDB:GL50803_111869"/>
<feature type="compositionally biased region" description="Polar residues" evidence="1">
    <location>
        <begin position="586"/>
        <end position="598"/>
    </location>
</feature>